<dbReference type="AlphaFoldDB" id="A0A7W7ALM5"/>
<keyword evidence="2 6" id="KW-0698">rRNA processing</keyword>
<comment type="subcellular location">
    <subcellularLocation>
        <location evidence="6">Cytoplasm</location>
    </subcellularLocation>
</comment>
<sequence>MTEDEARAWVDTHFGARTVDRLTRFVPMLADEMQRQNLIAPSTLDIVWARHLVDSLQLGLLAEAPAERWLDIGTGAGFPGLVLAMAIDAPFLLVEPRKRRVDFLQGCSDALGLTHVELACAKVEQIARPSHIITARAVASIEKLLQSAAACATAETRWLLPRGAVDPEDLRGLDRRYGLTFHVEQSLTAADSSIVIADGAKR</sequence>
<evidence type="ECO:0000313" key="8">
    <source>
        <dbReference type="Proteomes" id="UP000574769"/>
    </source>
</evidence>
<comment type="caution">
    <text evidence="6">Lacks conserved residue(s) required for the propagation of feature annotation.</text>
</comment>
<dbReference type="GO" id="GO:0070043">
    <property type="term" value="F:rRNA (guanine-N7-)-methyltransferase activity"/>
    <property type="evidence" value="ECO:0007669"/>
    <property type="project" value="UniProtKB-UniRule"/>
</dbReference>
<evidence type="ECO:0000256" key="6">
    <source>
        <dbReference type="HAMAP-Rule" id="MF_00074"/>
    </source>
</evidence>
<comment type="caution">
    <text evidence="7">The sequence shown here is derived from an EMBL/GenBank/DDBJ whole genome shotgun (WGS) entry which is preliminary data.</text>
</comment>
<reference evidence="7 8" key="1">
    <citation type="submission" date="2020-08" db="EMBL/GenBank/DDBJ databases">
        <title>Genomic Encyclopedia of Type Strains, Phase IV (KMG-IV): sequencing the most valuable type-strain genomes for metagenomic binning, comparative biology and taxonomic classification.</title>
        <authorList>
            <person name="Goeker M."/>
        </authorList>
    </citation>
    <scope>NUCLEOTIDE SEQUENCE [LARGE SCALE GENOMIC DNA]</scope>
    <source>
        <strain evidence="7 8">DSM 15867</strain>
    </source>
</reference>
<dbReference type="NCBIfam" id="TIGR00138">
    <property type="entry name" value="rsmG_gidB"/>
    <property type="match status" value="1"/>
</dbReference>
<organism evidence="7 8">
    <name type="scientific">Sphingomonas abaci</name>
    <dbReference type="NCBI Taxonomy" id="237611"/>
    <lineage>
        <taxon>Bacteria</taxon>
        <taxon>Pseudomonadati</taxon>
        <taxon>Pseudomonadota</taxon>
        <taxon>Alphaproteobacteria</taxon>
        <taxon>Sphingomonadales</taxon>
        <taxon>Sphingomonadaceae</taxon>
        <taxon>Sphingomonas</taxon>
    </lineage>
</organism>
<evidence type="ECO:0000313" key="7">
    <source>
        <dbReference type="EMBL" id="MBB4618282.1"/>
    </source>
</evidence>
<dbReference type="InterPro" id="IPR029063">
    <property type="entry name" value="SAM-dependent_MTases_sf"/>
</dbReference>
<evidence type="ECO:0000256" key="2">
    <source>
        <dbReference type="ARBA" id="ARBA00022552"/>
    </source>
</evidence>
<dbReference type="PANTHER" id="PTHR31760">
    <property type="entry name" value="S-ADENOSYL-L-METHIONINE-DEPENDENT METHYLTRANSFERASES SUPERFAMILY PROTEIN"/>
    <property type="match status" value="1"/>
</dbReference>
<feature type="binding site" evidence="6">
    <location>
        <begin position="123"/>
        <end position="124"/>
    </location>
    <ligand>
        <name>S-adenosyl-L-methionine</name>
        <dbReference type="ChEBI" id="CHEBI:59789"/>
    </ligand>
</feature>
<evidence type="ECO:0000256" key="4">
    <source>
        <dbReference type="ARBA" id="ARBA00022679"/>
    </source>
</evidence>
<evidence type="ECO:0000256" key="3">
    <source>
        <dbReference type="ARBA" id="ARBA00022603"/>
    </source>
</evidence>
<comment type="similarity">
    <text evidence="6">Belongs to the methyltransferase superfamily. RNA methyltransferase RsmG family.</text>
</comment>
<dbReference type="Pfam" id="PF02527">
    <property type="entry name" value="GidB"/>
    <property type="match status" value="1"/>
</dbReference>
<dbReference type="PANTHER" id="PTHR31760:SF0">
    <property type="entry name" value="S-ADENOSYL-L-METHIONINE-DEPENDENT METHYLTRANSFERASES SUPERFAMILY PROTEIN"/>
    <property type="match status" value="1"/>
</dbReference>
<dbReference type="InterPro" id="IPR003682">
    <property type="entry name" value="rRNA_ssu_MeTfrase_G"/>
</dbReference>
<name>A0A7W7ALM5_9SPHN</name>
<feature type="binding site" evidence="6">
    <location>
        <position position="73"/>
    </location>
    <ligand>
        <name>S-adenosyl-L-methionine</name>
        <dbReference type="ChEBI" id="CHEBI:59789"/>
    </ligand>
</feature>
<dbReference type="GO" id="GO:0005829">
    <property type="term" value="C:cytosol"/>
    <property type="evidence" value="ECO:0007669"/>
    <property type="project" value="TreeGrafter"/>
</dbReference>
<gene>
    <name evidence="6" type="primary">rsmG</name>
    <name evidence="7" type="ORF">GGQ96_002418</name>
</gene>
<protein>
    <recommendedName>
        <fullName evidence="6">Ribosomal RNA small subunit methyltransferase G</fullName>
        <ecNumber evidence="6">2.1.1.170</ecNumber>
    </recommendedName>
    <alternativeName>
        <fullName evidence="6">16S rRNA 7-methylguanosine methyltransferase</fullName>
        <shortName evidence="6">16S rRNA m7G methyltransferase</shortName>
    </alternativeName>
</protein>
<dbReference type="RefSeq" id="WP_184114881.1">
    <property type="nucleotide sequence ID" value="NZ_JACHNY010000004.1"/>
</dbReference>
<keyword evidence="4 6" id="KW-0808">Transferase</keyword>
<evidence type="ECO:0000256" key="1">
    <source>
        <dbReference type="ARBA" id="ARBA00022490"/>
    </source>
</evidence>
<keyword evidence="3 6" id="KW-0489">Methyltransferase</keyword>
<accession>A0A7W7ALM5</accession>
<dbReference type="HAMAP" id="MF_00074">
    <property type="entry name" value="16SrRNA_methyltr_G"/>
    <property type="match status" value="1"/>
</dbReference>
<keyword evidence="5 6" id="KW-0949">S-adenosyl-L-methionine</keyword>
<comment type="catalytic activity">
    <reaction evidence="6">
        <text>guanosine(527) in 16S rRNA + S-adenosyl-L-methionine = N(7)-methylguanosine(527) in 16S rRNA + S-adenosyl-L-homocysteine</text>
        <dbReference type="Rhea" id="RHEA:42732"/>
        <dbReference type="Rhea" id="RHEA-COMP:10209"/>
        <dbReference type="Rhea" id="RHEA-COMP:10210"/>
        <dbReference type="ChEBI" id="CHEBI:57856"/>
        <dbReference type="ChEBI" id="CHEBI:59789"/>
        <dbReference type="ChEBI" id="CHEBI:74269"/>
        <dbReference type="ChEBI" id="CHEBI:74480"/>
        <dbReference type="EC" id="2.1.1.170"/>
    </reaction>
</comment>
<keyword evidence="8" id="KW-1185">Reference proteome</keyword>
<evidence type="ECO:0000256" key="5">
    <source>
        <dbReference type="ARBA" id="ARBA00022691"/>
    </source>
</evidence>
<dbReference type="SUPFAM" id="SSF53335">
    <property type="entry name" value="S-adenosyl-L-methionine-dependent methyltransferases"/>
    <property type="match status" value="1"/>
</dbReference>
<keyword evidence="1 6" id="KW-0963">Cytoplasm</keyword>
<proteinExistence type="inferred from homology"/>
<dbReference type="Proteomes" id="UP000574769">
    <property type="component" value="Unassembled WGS sequence"/>
</dbReference>
<feature type="binding site" evidence="6">
    <location>
        <position position="136"/>
    </location>
    <ligand>
        <name>S-adenosyl-L-methionine</name>
        <dbReference type="ChEBI" id="CHEBI:59789"/>
    </ligand>
</feature>
<dbReference type="EMBL" id="JACHNY010000004">
    <property type="protein sequence ID" value="MBB4618282.1"/>
    <property type="molecule type" value="Genomic_DNA"/>
</dbReference>
<dbReference type="Gene3D" id="3.40.50.150">
    <property type="entry name" value="Vaccinia Virus protein VP39"/>
    <property type="match status" value="1"/>
</dbReference>
<dbReference type="EC" id="2.1.1.170" evidence="6"/>
<feature type="binding site" evidence="6">
    <location>
        <position position="78"/>
    </location>
    <ligand>
        <name>S-adenosyl-L-methionine</name>
        <dbReference type="ChEBI" id="CHEBI:59789"/>
    </ligand>
</feature>
<comment type="function">
    <text evidence="6">Specifically methylates the N7 position of guanine in position 527 of 16S rRNA.</text>
</comment>